<gene>
    <name evidence="1" type="ORF">ACFPOG_19190</name>
</gene>
<name>A0ABW0KCA1_9BACL</name>
<dbReference type="Proteomes" id="UP001596044">
    <property type="component" value="Unassembled WGS sequence"/>
</dbReference>
<proteinExistence type="predicted"/>
<accession>A0ABW0KCA1</accession>
<dbReference type="EMBL" id="JBHSMJ010000025">
    <property type="protein sequence ID" value="MFC5450381.1"/>
    <property type="molecule type" value="Genomic_DNA"/>
</dbReference>
<sequence length="42" mass="4118">MQAIDDLQAEVAALKAPASGSGTYAAGLGQSFCTSNGGKRAC</sequence>
<evidence type="ECO:0000313" key="1">
    <source>
        <dbReference type="EMBL" id="MFC5450381.1"/>
    </source>
</evidence>
<organism evidence="1 2">
    <name type="scientific">Paenibacillus aestuarii</name>
    <dbReference type="NCBI Taxonomy" id="516965"/>
    <lineage>
        <taxon>Bacteria</taxon>
        <taxon>Bacillati</taxon>
        <taxon>Bacillota</taxon>
        <taxon>Bacilli</taxon>
        <taxon>Bacillales</taxon>
        <taxon>Paenibacillaceae</taxon>
        <taxon>Paenibacillus</taxon>
    </lineage>
</organism>
<reference evidence="2" key="1">
    <citation type="journal article" date="2019" name="Int. J. Syst. Evol. Microbiol.">
        <title>The Global Catalogue of Microorganisms (GCM) 10K type strain sequencing project: providing services to taxonomists for standard genome sequencing and annotation.</title>
        <authorList>
            <consortium name="The Broad Institute Genomics Platform"/>
            <consortium name="The Broad Institute Genome Sequencing Center for Infectious Disease"/>
            <person name="Wu L."/>
            <person name="Ma J."/>
        </authorList>
    </citation>
    <scope>NUCLEOTIDE SEQUENCE [LARGE SCALE GENOMIC DNA]</scope>
    <source>
        <strain evidence="2">KACC 11904</strain>
    </source>
</reference>
<evidence type="ECO:0000313" key="2">
    <source>
        <dbReference type="Proteomes" id="UP001596044"/>
    </source>
</evidence>
<dbReference type="RefSeq" id="WP_270885668.1">
    <property type="nucleotide sequence ID" value="NZ_JAQFVF010000089.1"/>
</dbReference>
<comment type="caution">
    <text evidence="1">The sequence shown here is derived from an EMBL/GenBank/DDBJ whole genome shotgun (WGS) entry which is preliminary data.</text>
</comment>
<protein>
    <submittedName>
        <fullName evidence="1">Uncharacterized protein</fullName>
    </submittedName>
</protein>
<keyword evidence="2" id="KW-1185">Reference proteome</keyword>